<evidence type="ECO:0000313" key="13">
    <source>
        <dbReference type="Proteomes" id="UP001302274"/>
    </source>
</evidence>
<evidence type="ECO:0000256" key="7">
    <source>
        <dbReference type="ARBA" id="ARBA00032345"/>
    </source>
</evidence>
<dbReference type="InterPro" id="IPR006073">
    <property type="entry name" value="GTP-bd"/>
</dbReference>
<dbReference type="InterPro" id="IPR000795">
    <property type="entry name" value="T_Tr_GTP-bd_dom"/>
</dbReference>
<dbReference type="InterPro" id="IPR027417">
    <property type="entry name" value="P-loop_NTPase"/>
</dbReference>
<dbReference type="SUPFAM" id="SSF82653">
    <property type="entry name" value="Probable GTPase Der, C-terminal domain"/>
    <property type="match status" value="1"/>
</dbReference>
<evidence type="ECO:0000256" key="4">
    <source>
        <dbReference type="ARBA" id="ARBA00022737"/>
    </source>
</evidence>
<evidence type="ECO:0000313" key="12">
    <source>
        <dbReference type="EMBL" id="MEA9356436.1"/>
    </source>
</evidence>
<comment type="function">
    <text evidence="8">GTPase that plays an essential role in the late steps of ribosome biogenesis.</text>
</comment>
<feature type="binding site" evidence="8">
    <location>
        <begin position="145"/>
        <end position="148"/>
    </location>
    <ligand>
        <name>GTP</name>
        <dbReference type="ChEBI" id="CHEBI:37565"/>
        <label>1</label>
    </ligand>
</feature>
<feature type="binding site" evidence="8">
    <location>
        <begin position="16"/>
        <end position="23"/>
    </location>
    <ligand>
        <name>GTP</name>
        <dbReference type="ChEBI" id="CHEBI:37565"/>
        <label>1</label>
    </ligand>
</feature>
<keyword evidence="6 8" id="KW-0342">GTP-binding</keyword>
<organism evidence="12 13">
    <name type="scientific">Bacteriovorax antarcticus</name>
    <dbReference type="NCBI Taxonomy" id="3088717"/>
    <lineage>
        <taxon>Bacteria</taxon>
        <taxon>Pseudomonadati</taxon>
        <taxon>Bdellovibrionota</taxon>
        <taxon>Bacteriovoracia</taxon>
        <taxon>Bacteriovoracales</taxon>
        <taxon>Bacteriovoracaceae</taxon>
        <taxon>Bacteriovorax</taxon>
    </lineage>
</organism>
<proteinExistence type="inferred from homology"/>
<keyword evidence="13" id="KW-1185">Reference proteome</keyword>
<dbReference type="PRINTS" id="PR00326">
    <property type="entry name" value="GTP1OBG"/>
</dbReference>
<dbReference type="InterPro" id="IPR016484">
    <property type="entry name" value="GTPase_Der"/>
</dbReference>
<keyword evidence="5 8" id="KW-0547">Nucleotide-binding</keyword>
<dbReference type="Pfam" id="PF00009">
    <property type="entry name" value="GTP_EFTU"/>
    <property type="match status" value="1"/>
</dbReference>
<comment type="subunit">
    <text evidence="8">Associates with the 50S ribosomal subunit.</text>
</comment>
<evidence type="ECO:0000259" key="9">
    <source>
        <dbReference type="Pfam" id="PF00009"/>
    </source>
</evidence>
<name>A0ABU5VTQ1_9BACT</name>
<evidence type="ECO:0000259" key="10">
    <source>
        <dbReference type="Pfam" id="PF01926"/>
    </source>
</evidence>
<dbReference type="InterPro" id="IPR005225">
    <property type="entry name" value="Small_GTP-bd"/>
</dbReference>
<dbReference type="EMBL" id="JAYGJQ010000001">
    <property type="protein sequence ID" value="MEA9356436.1"/>
    <property type="molecule type" value="Genomic_DNA"/>
</dbReference>
<comment type="similarity">
    <text evidence="1 8">Belongs to the TRAFAC class TrmE-Era-EngA-EngB-Septin-like GTPase superfamily. EngA (Der) GTPase family.</text>
</comment>
<keyword evidence="3 8" id="KW-0690">Ribosome biogenesis</keyword>
<dbReference type="PANTHER" id="PTHR43834">
    <property type="entry name" value="GTPASE DER"/>
    <property type="match status" value="1"/>
</dbReference>
<gene>
    <name evidence="8" type="primary">der</name>
    <name evidence="12" type="ORF">SHI21_09490</name>
</gene>
<evidence type="ECO:0000259" key="11">
    <source>
        <dbReference type="Pfam" id="PF14714"/>
    </source>
</evidence>
<feature type="binding site" evidence="8">
    <location>
        <begin position="425"/>
        <end position="429"/>
    </location>
    <ligand>
        <name>GTP</name>
        <dbReference type="ChEBI" id="CHEBI:37565"/>
        <label>2</label>
    </ligand>
</feature>
<evidence type="ECO:0000256" key="6">
    <source>
        <dbReference type="ARBA" id="ARBA00023134"/>
    </source>
</evidence>
<dbReference type="CDD" id="cd01894">
    <property type="entry name" value="EngA1"/>
    <property type="match status" value="1"/>
</dbReference>
<dbReference type="HAMAP" id="MF_00195">
    <property type="entry name" value="GTPase_Der"/>
    <property type="match status" value="1"/>
</dbReference>
<dbReference type="Pfam" id="PF14714">
    <property type="entry name" value="KH_dom-like"/>
    <property type="match status" value="1"/>
</dbReference>
<feature type="binding site" evidence="8">
    <location>
        <begin position="223"/>
        <end position="230"/>
    </location>
    <ligand>
        <name>GTP</name>
        <dbReference type="ChEBI" id="CHEBI:37565"/>
        <label>2</label>
    </ligand>
</feature>
<evidence type="ECO:0000256" key="2">
    <source>
        <dbReference type="ARBA" id="ARBA00020953"/>
    </source>
</evidence>
<evidence type="ECO:0000256" key="3">
    <source>
        <dbReference type="ARBA" id="ARBA00022517"/>
    </source>
</evidence>
<evidence type="ECO:0000256" key="5">
    <source>
        <dbReference type="ARBA" id="ARBA00022741"/>
    </source>
</evidence>
<feature type="domain" description="Tr-type G" evidence="9">
    <location>
        <begin position="444"/>
        <end position="543"/>
    </location>
</feature>
<dbReference type="Pfam" id="PF01926">
    <property type="entry name" value="MMR_HSR1"/>
    <property type="match status" value="2"/>
</dbReference>
<evidence type="ECO:0000256" key="1">
    <source>
        <dbReference type="ARBA" id="ARBA00008279"/>
    </source>
</evidence>
<feature type="binding site" evidence="8">
    <location>
        <begin position="490"/>
        <end position="493"/>
    </location>
    <ligand>
        <name>GTP</name>
        <dbReference type="ChEBI" id="CHEBI:37565"/>
        <label>2</label>
    </ligand>
</feature>
<protein>
    <recommendedName>
        <fullName evidence="2 8">GTPase Der</fullName>
    </recommendedName>
    <alternativeName>
        <fullName evidence="7 8">GTP-binding protein EngA</fullName>
    </alternativeName>
</protein>
<dbReference type="SUPFAM" id="SSF52540">
    <property type="entry name" value="P-loop containing nucleoside triphosphate hydrolases"/>
    <property type="match status" value="2"/>
</dbReference>
<dbReference type="Gene3D" id="3.40.50.300">
    <property type="entry name" value="P-loop containing nucleotide triphosphate hydrolases"/>
    <property type="match status" value="3"/>
</dbReference>
<evidence type="ECO:0000256" key="8">
    <source>
        <dbReference type="HAMAP-Rule" id="MF_00195"/>
    </source>
</evidence>
<dbReference type="InterPro" id="IPR032859">
    <property type="entry name" value="KH_dom-like"/>
</dbReference>
<reference evidence="12 13" key="1">
    <citation type="submission" date="2023-11" db="EMBL/GenBank/DDBJ databases">
        <title>A Novel Polar Bacteriovorax (B. antarcticus) Isolated from the Biocrust in Antarctica.</title>
        <authorList>
            <person name="Mun W."/>
            <person name="Choi S.Y."/>
            <person name="Mitchell R.J."/>
        </authorList>
    </citation>
    <scope>NUCLEOTIDE SEQUENCE [LARGE SCALE GENOMIC DNA]</scope>
    <source>
        <strain evidence="12 13">PP10</strain>
    </source>
</reference>
<dbReference type="PANTHER" id="PTHR43834:SF6">
    <property type="entry name" value="GTPASE DER"/>
    <property type="match status" value="1"/>
</dbReference>
<feature type="binding site" evidence="8">
    <location>
        <begin position="70"/>
        <end position="74"/>
    </location>
    <ligand>
        <name>GTP</name>
        <dbReference type="ChEBI" id="CHEBI:37565"/>
        <label>1</label>
    </ligand>
</feature>
<dbReference type="RefSeq" id="WP_323576133.1">
    <property type="nucleotide sequence ID" value="NZ_JAYGJQ010000001.1"/>
</dbReference>
<keyword evidence="4" id="KW-0677">Repeat</keyword>
<dbReference type="Proteomes" id="UP001302274">
    <property type="component" value="Unassembled WGS sequence"/>
</dbReference>
<feature type="domain" description="GTPase Der C-terminal KH-domain-like" evidence="11">
    <location>
        <begin position="553"/>
        <end position="633"/>
    </location>
</feature>
<feature type="domain" description="G" evidence="10">
    <location>
        <begin position="219"/>
        <end position="260"/>
    </location>
</feature>
<dbReference type="InterPro" id="IPR015946">
    <property type="entry name" value="KH_dom-like_a/b"/>
</dbReference>
<sequence>MSSQQYHRTMVVSLIGRPNVGKSSIFNRLMRKAHKAITHDKPGVTRDRHYGIATFEELAHTRSVETILVDTGGFYPTKIEENVPKKYDQVMNKFFNIMTEQARIAIKESDLILFVVDSREGVLPFDQAIADYIRTQRKEFWVLVNKYDTDKQEGEELEFYQLGIGEEQLFKISAEHGLGLLDLKQAIHKKVIAFEEKEKDEMSQLQKGVTPREKVAARLALIGAPNAGKSTMLNLLLGSERALVSDIAGTTVDPIEGFFDVFFGKEASLLEEDVIFAKTDNLLFQQYEEFRANNAEVYESLAKSYNLEEEGTKGTPIYDEENYLSDETPLYDETVEGDLDEEFEAEFDESEIDFDSALSDDEVKKTEDELYDTVFAVEDSTDFDLEDSEDVMTDGYSQELLAAEAQLAKEAKEEGSQWRSMHIVDTAGIRRQKAVEGFIEQQSVYRSLRCITESDIIIFMIDATVGISHQDRRLLDIALDKGKSCIVCLNKVDLLKDKLVDEAAKKEWISDLRLTVPWLAHCDLIPVSAKYNKHIWRLKESIKKTVLIRNRNIGTGKLNRYVYQLVESNPALIKKAGKRLKVKYASMLKSSPPTFLFFTNLSKDIPDNYKNFLKNGLRKEFTLDNTPIHLIFRTGEDLQKRLGKRMKEVT</sequence>
<dbReference type="Gene3D" id="3.30.300.20">
    <property type="match status" value="1"/>
</dbReference>
<feature type="domain" description="G" evidence="10">
    <location>
        <begin position="12"/>
        <end position="146"/>
    </location>
</feature>
<comment type="caution">
    <text evidence="12">The sequence shown here is derived from an EMBL/GenBank/DDBJ whole genome shotgun (WGS) entry which is preliminary data.</text>
</comment>
<dbReference type="NCBIfam" id="TIGR00231">
    <property type="entry name" value="small_GTP"/>
    <property type="match status" value="1"/>
</dbReference>
<accession>A0ABU5VTQ1</accession>